<feature type="transmembrane region" description="Helical" evidence="1">
    <location>
        <begin position="266"/>
        <end position="285"/>
    </location>
</feature>
<reference evidence="2 3" key="1">
    <citation type="submission" date="2015-12" db="EMBL/GenBank/DDBJ databases">
        <title>The genome of Folsomia candida.</title>
        <authorList>
            <person name="Faddeeva A."/>
            <person name="Derks M.F."/>
            <person name="Anvar Y."/>
            <person name="Smit S."/>
            <person name="Van Straalen N."/>
            <person name="Roelofs D."/>
        </authorList>
    </citation>
    <scope>NUCLEOTIDE SEQUENCE [LARGE SCALE GENOMIC DNA]</scope>
    <source>
        <strain evidence="2 3">VU population</strain>
        <tissue evidence="2">Whole body</tissue>
    </source>
</reference>
<evidence type="ECO:0000313" key="2">
    <source>
        <dbReference type="EMBL" id="OXA36643.1"/>
    </source>
</evidence>
<protein>
    <submittedName>
        <fullName evidence="2">Uncharacterized protein</fullName>
    </submittedName>
</protein>
<feature type="non-terminal residue" evidence="2">
    <location>
        <position position="610"/>
    </location>
</feature>
<feature type="transmembrane region" description="Helical" evidence="1">
    <location>
        <begin position="330"/>
        <end position="354"/>
    </location>
</feature>
<organism evidence="2 3">
    <name type="scientific">Folsomia candida</name>
    <name type="common">Springtail</name>
    <dbReference type="NCBI Taxonomy" id="158441"/>
    <lineage>
        <taxon>Eukaryota</taxon>
        <taxon>Metazoa</taxon>
        <taxon>Ecdysozoa</taxon>
        <taxon>Arthropoda</taxon>
        <taxon>Hexapoda</taxon>
        <taxon>Collembola</taxon>
        <taxon>Entomobryomorpha</taxon>
        <taxon>Isotomoidea</taxon>
        <taxon>Isotomidae</taxon>
        <taxon>Proisotominae</taxon>
        <taxon>Folsomia</taxon>
    </lineage>
</organism>
<keyword evidence="1" id="KW-0812">Transmembrane</keyword>
<name>A0A226CUJ2_FOLCA</name>
<keyword evidence="1" id="KW-0472">Membrane</keyword>
<sequence length="610" mass="69898">MSTANPYIIKNCLYHFVNVIGMSTFLSSSSNQHLIIISTLKYDLNVAFNHLATPESILENPDYIVLFLKANLNIIPVEFTNFFKDILALTVTSKFLIIDPTSTFYLNLLDATLFKVEDSETIIAIWNPHISYSEGNREVTVLKVPLSVPKLRTSYEYFGVIYNKTVVCHLGYKYSSSGRYCLIYTISTILNFTAFDYVFQPDEVPTIRPIAVVRKDGHQVLLEFLNNPADRMQVLSHFYTVLPFGFILIIDKTEFEIANPISTFDVFTWSLILSTIVLISCFLWIENGTGDSILHFNDLPLLTVASIVTEQSISIRSCTKGRTFPKVFKYLLLVWFVISIVLFGGFRSVFYRFLTSSVPPTNVPTTLEELMESKYTMVGSDSYLVSKGDGPTISVLKYILESYLYTSVDEEKYDAVGKGAQEMSKVSKREAQRKQKFTEGLKKLVFLDKMPYSKLRVLHNYSLSVPACCTNKPGIVLPKSFAMVSSTEGTRHFYNQMKSERDKYFLIMSKEFDYFLSTTELFAVTLNFFAEPFRRTQSILIESGLFQIWTQYGNDLMLKHDMQFASCLVHVYLNEGIKNKFWEYRTCLVGRQDDVTQLSQNLQDQFARPV</sequence>
<keyword evidence="1" id="KW-1133">Transmembrane helix</keyword>
<comment type="caution">
    <text evidence="2">The sequence shown here is derived from an EMBL/GenBank/DDBJ whole genome shotgun (WGS) entry which is preliminary data.</text>
</comment>
<gene>
    <name evidence="2" type="ORF">Fcan01_28588</name>
</gene>
<proteinExistence type="predicted"/>
<evidence type="ECO:0000313" key="3">
    <source>
        <dbReference type="Proteomes" id="UP000198287"/>
    </source>
</evidence>
<keyword evidence="3" id="KW-1185">Reference proteome</keyword>
<evidence type="ECO:0000256" key="1">
    <source>
        <dbReference type="SAM" id="Phobius"/>
    </source>
</evidence>
<accession>A0A226CUJ2</accession>
<dbReference type="EMBL" id="LNIX01000083">
    <property type="protein sequence ID" value="OXA36643.1"/>
    <property type="molecule type" value="Genomic_DNA"/>
</dbReference>
<dbReference type="Proteomes" id="UP000198287">
    <property type="component" value="Unassembled WGS sequence"/>
</dbReference>
<dbReference type="AlphaFoldDB" id="A0A226CUJ2"/>